<proteinExistence type="predicted"/>
<comment type="caution">
    <text evidence="1">The sequence shown here is derived from an EMBL/GenBank/DDBJ whole genome shotgun (WGS) entry which is preliminary data.</text>
</comment>
<evidence type="ECO:0000313" key="2">
    <source>
        <dbReference type="Proteomes" id="UP000807504"/>
    </source>
</evidence>
<reference evidence="1" key="1">
    <citation type="journal article" date="2020" name="bioRxiv">
        <title>Chromosome-level reference genome of the European wasp spider Argiope bruennichi: a resource for studies on range expansion and evolutionary adaptation.</title>
        <authorList>
            <person name="Sheffer M.M."/>
            <person name="Hoppe A."/>
            <person name="Krehenwinkel H."/>
            <person name="Uhl G."/>
            <person name="Kuss A.W."/>
            <person name="Jensen L."/>
            <person name="Jensen C."/>
            <person name="Gillespie R.G."/>
            <person name="Hoff K.J."/>
            <person name="Prost S."/>
        </authorList>
    </citation>
    <scope>NUCLEOTIDE SEQUENCE</scope>
</reference>
<dbReference type="Pfam" id="PF00379">
    <property type="entry name" value="Chitin_bind_4"/>
    <property type="match status" value="1"/>
</dbReference>
<evidence type="ECO:0000313" key="1">
    <source>
        <dbReference type="EMBL" id="KAF8767337.1"/>
    </source>
</evidence>
<keyword evidence="2" id="KW-1185">Reference proteome</keyword>
<dbReference type="Proteomes" id="UP000807504">
    <property type="component" value="Unassembled WGS sequence"/>
</dbReference>
<dbReference type="AlphaFoldDB" id="A0A8T0E7G4"/>
<accession>A0A8T0E7G4</accession>
<protein>
    <submittedName>
        <fullName evidence="1">Uncharacterized protein</fullName>
    </submittedName>
</protein>
<reference evidence="1" key="2">
    <citation type="submission" date="2020-06" db="EMBL/GenBank/DDBJ databases">
        <authorList>
            <person name="Sheffer M."/>
        </authorList>
    </citation>
    <scope>NUCLEOTIDE SEQUENCE</scope>
</reference>
<sequence>MGFTISYSTRFENGTVVGVYAVGEDTKRHITVRYIADANGYRAEIFKDEAFLRQACWNQCRKKKWKGAIYLLGNKKHGRRCT</sequence>
<dbReference type="InterPro" id="IPR000618">
    <property type="entry name" value="Insect_cuticle"/>
</dbReference>
<name>A0A8T0E7G4_ARGBR</name>
<organism evidence="1 2">
    <name type="scientific">Argiope bruennichi</name>
    <name type="common">Wasp spider</name>
    <name type="synonym">Aranea bruennichi</name>
    <dbReference type="NCBI Taxonomy" id="94029"/>
    <lineage>
        <taxon>Eukaryota</taxon>
        <taxon>Metazoa</taxon>
        <taxon>Ecdysozoa</taxon>
        <taxon>Arthropoda</taxon>
        <taxon>Chelicerata</taxon>
        <taxon>Arachnida</taxon>
        <taxon>Araneae</taxon>
        <taxon>Araneomorphae</taxon>
        <taxon>Entelegynae</taxon>
        <taxon>Araneoidea</taxon>
        <taxon>Araneidae</taxon>
        <taxon>Argiope</taxon>
    </lineage>
</organism>
<gene>
    <name evidence="1" type="ORF">HNY73_020316</name>
</gene>
<dbReference type="EMBL" id="JABXBU010002230">
    <property type="protein sequence ID" value="KAF8767337.1"/>
    <property type="molecule type" value="Genomic_DNA"/>
</dbReference>